<reference evidence="2 3" key="1">
    <citation type="journal article" date="2007" name="Nature">
        <title>Evolution of genes and genomes on the Drosophila phylogeny.</title>
        <authorList>
            <consortium name="Drosophila 12 Genomes Consortium"/>
            <person name="Clark A.G."/>
            <person name="Eisen M.B."/>
            <person name="Smith D.R."/>
            <person name="Bergman C.M."/>
            <person name="Oliver B."/>
            <person name="Markow T.A."/>
            <person name="Kaufman T.C."/>
            <person name="Kellis M."/>
            <person name="Gelbart W."/>
            <person name="Iyer V.N."/>
            <person name="Pollard D.A."/>
            <person name="Sackton T.B."/>
            <person name="Larracuente A.M."/>
            <person name="Singh N.D."/>
            <person name="Abad J.P."/>
            <person name="Abt D.N."/>
            <person name="Adryan B."/>
            <person name="Aguade M."/>
            <person name="Akashi H."/>
            <person name="Anderson W.W."/>
            <person name="Aquadro C.F."/>
            <person name="Ardell D.H."/>
            <person name="Arguello R."/>
            <person name="Artieri C.G."/>
            <person name="Barbash D.A."/>
            <person name="Barker D."/>
            <person name="Barsanti P."/>
            <person name="Batterham P."/>
            <person name="Batzoglou S."/>
            <person name="Begun D."/>
            <person name="Bhutkar A."/>
            <person name="Blanco E."/>
            <person name="Bosak S.A."/>
            <person name="Bradley R.K."/>
            <person name="Brand A.D."/>
            <person name="Brent M.R."/>
            <person name="Brooks A.N."/>
            <person name="Brown R.H."/>
            <person name="Butlin R.K."/>
            <person name="Caggese C."/>
            <person name="Calvi B.R."/>
            <person name="Bernardo de Carvalho A."/>
            <person name="Caspi A."/>
            <person name="Castrezana S."/>
            <person name="Celniker S.E."/>
            <person name="Chang J.L."/>
            <person name="Chapple C."/>
            <person name="Chatterji S."/>
            <person name="Chinwalla A."/>
            <person name="Civetta A."/>
            <person name="Clifton S.W."/>
            <person name="Comeron J.M."/>
            <person name="Costello J.C."/>
            <person name="Coyne J.A."/>
            <person name="Daub J."/>
            <person name="David R.G."/>
            <person name="Delcher A.L."/>
            <person name="Delehaunty K."/>
            <person name="Do C.B."/>
            <person name="Ebling H."/>
            <person name="Edwards K."/>
            <person name="Eickbush T."/>
            <person name="Evans J.D."/>
            <person name="Filipski A."/>
            <person name="Findeiss S."/>
            <person name="Freyhult E."/>
            <person name="Fulton L."/>
            <person name="Fulton R."/>
            <person name="Garcia A.C."/>
            <person name="Gardiner A."/>
            <person name="Garfield D.A."/>
            <person name="Garvin B.E."/>
            <person name="Gibson G."/>
            <person name="Gilbert D."/>
            <person name="Gnerre S."/>
            <person name="Godfrey J."/>
            <person name="Good R."/>
            <person name="Gotea V."/>
            <person name="Gravely B."/>
            <person name="Greenberg A.J."/>
            <person name="Griffiths-Jones S."/>
            <person name="Gross S."/>
            <person name="Guigo R."/>
            <person name="Gustafson E.A."/>
            <person name="Haerty W."/>
            <person name="Hahn M.W."/>
            <person name="Halligan D.L."/>
            <person name="Halpern A.L."/>
            <person name="Halter G.M."/>
            <person name="Han M.V."/>
            <person name="Heger A."/>
            <person name="Hillier L."/>
            <person name="Hinrichs A.S."/>
            <person name="Holmes I."/>
            <person name="Hoskins R.A."/>
            <person name="Hubisz M.J."/>
            <person name="Hultmark D."/>
            <person name="Huntley M.A."/>
            <person name="Jaffe D.B."/>
            <person name="Jagadeeshan S."/>
            <person name="Jeck W.R."/>
            <person name="Johnson J."/>
            <person name="Jones C.D."/>
            <person name="Jordan W.C."/>
            <person name="Karpen G.H."/>
            <person name="Kataoka E."/>
            <person name="Keightley P.D."/>
            <person name="Kheradpour P."/>
            <person name="Kirkness E.F."/>
            <person name="Koerich L.B."/>
            <person name="Kristiansen K."/>
            <person name="Kudrna D."/>
            <person name="Kulathinal R.J."/>
            <person name="Kumar S."/>
            <person name="Kwok R."/>
            <person name="Lander E."/>
            <person name="Langley C.H."/>
            <person name="Lapoint R."/>
            <person name="Lazzaro B.P."/>
            <person name="Lee S.J."/>
            <person name="Levesque L."/>
            <person name="Li R."/>
            <person name="Lin C.F."/>
            <person name="Lin M.F."/>
            <person name="Lindblad-Toh K."/>
            <person name="Llopart A."/>
            <person name="Long M."/>
            <person name="Low L."/>
            <person name="Lozovsky E."/>
            <person name="Lu J."/>
            <person name="Luo M."/>
            <person name="Machado C.A."/>
            <person name="Makalowski W."/>
            <person name="Marzo M."/>
            <person name="Matsuda M."/>
            <person name="Matzkin L."/>
            <person name="McAllister B."/>
            <person name="McBride C.S."/>
            <person name="McKernan B."/>
            <person name="McKernan K."/>
            <person name="Mendez-Lago M."/>
            <person name="Minx P."/>
            <person name="Mollenhauer M.U."/>
            <person name="Montooth K."/>
            <person name="Mount S.M."/>
            <person name="Mu X."/>
            <person name="Myers E."/>
            <person name="Negre B."/>
            <person name="Newfeld S."/>
            <person name="Nielsen R."/>
            <person name="Noor M.A."/>
            <person name="O'Grady P."/>
            <person name="Pachter L."/>
            <person name="Papaceit M."/>
            <person name="Parisi M.J."/>
            <person name="Parisi M."/>
            <person name="Parts L."/>
            <person name="Pedersen J.S."/>
            <person name="Pesole G."/>
            <person name="Phillippy A.M."/>
            <person name="Ponting C.P."/>
            <person name="Pop M."/>
            <person name="Porcelli D."/>
            <person name="Powell J.R."/>
            <person name="Prohaska S."/>
            <person name="Pruitt K."/>
            <person name="Puig M."/>
            <person name="Quesneville H."/>
            <person name="Ram K.R."/>
            <person name="Rand D."/>
            <person name="Rasmussen M.D."/>
            <person name="Reed L.K."/>
            <person name="Reenan R."/>
            <person name="Reily A."/>
            <person name="Remington K.A."/>
            <person name="Rieger T.T."/>
            <person name="Ritchie M.G."/>
            <person name="Robin C."/>
            <person name="Rogers Y.H."/>
            <person name="Rohde C."/>
            <person name="Rozas J."/>
            <person name="Rubenfield M.J."/>
            <person name="Ruiz A."/>
            <person name="Russo S."/>
            <person name="Salzberg S.L."/>
            <person name="Sanchez-Gracia A."/>
            <person name="Saranga D.J."/>
            <person name="Sato H."/>
            <person name="Schaeffer S.W."/>
            <person name="Schatz M.C."/>
            <person name="Schlenke T."/>
            <person name="Schwartz R."/>
            <person name="Segarra C."/>
            <person name="Singh R.S."/>
            <person name="Sirot L."/>
            <person name="Sirota M."/>
            <person name="Sisneros N.B."/>
            <person name="Smith C.D."/>
            <person name="Smith T.F."/>
            <person name="Spieth J."/>
            <person name="Stage D.E."/>
            <person name="Stark A."/>
            <person name="Stephan W."/>
            <person name="Strausberg R.L."/>
            <person name="Strempel S."/>
            <person name="Sturgill D."/>
            <person name="Sutton G."/>
            <person name="Sutton G.G."/>
            <person name="Tao W."/>
            <person name="Teichmann S."/>
            <person name="Tobari Y.N."/>
            <person name="Tomimura Y."/>
            <person name="Tsolas J.M."/>
            <person name="Valente V.L."/>
            <person name="Venter E."/>
            <person name="Venter J.C."/>
            <person name="Vicario S."/>
            <person name="Vieira F.G."/>
            <person name="Vilella A.J."/>
            <person name="Villasante A."/>
            <person name="Walenz B."/>
            <person name="Wang J."/>
            <person name="Wasserman M."/>
            <person name="Watts T."/>
            <person name="Wilson D."/>
            <person name="Wilson R.K."/>
            <person name="Wing R.A."/>
            <person name="Wolfner M.F."/>
            <person name="Wong A."/>
            <person name="Wong G.K."/>
            <person name="Wu C.I."/>
            <person name="Wu G."/>
            <person name="Yamamoto D."/>
            <person name="Yang H.P."/>
            <person name="Yang S.P."/>
            <person name="Yorke J.A."/>
            <person name="Yoshida K."/>
            <person name="Zdobnov E."/>
            <person name="Zhang P."/>
            <person name="Zhang Y."/>
            <person name="Zimin A.V."/>
            <person name="Baldwin J."/>
            <person name="Abdouelleil A."/>
            <person name="Abdulkadir J."/>
            <person name="Abebe A."/>
            <person name="Abera B."/>
            <person name="Abreu J."/>
            <person name="Acer S.C."/>
            <person name="Aftuck L."/>
            <person name="Alexander A."/>
            <person name="An P."/>
            <person name="Anderson E."/>
            <person name="Anderson S."/>
            <person name="Arachi H."/>
            <person name="Azer M."/>
            <person name="Bachantsang P."/>
            <person name="Barry A."/>
            <person name="Bayul T."/>
            <person name="Berlin A."/>
            <person name="Bessette D."/>
            <person name="Bloom T."/>
            <person name="Blye J."/>
            <person name="Boguslavskiy L."/>
            <person name="Bonnet C."/>
            <person name="Boukhgalter B."/>
            <person name="Bourzgui I."/>
            <person name="Brown A."/>
            <person name="Cahill P."/>
            <person name="Channer S."/>
            <person name="Cheshatsang Y."/>
            <person name="Chuda L."/>
            <person name="Citroen M."/>
            <person name="Collymore A."/>
            <person name="Cooke P."/>
            <person name="Costello M."/>
            <person name="D'Aco K."/>
            <person name="Daza R."/>
            <person name="De Haan G."/>
            <person name="DeGray S."/>
            <person name="DeMaso C."/>
            <person name="Dhargay N."/>
            <person name="Dooley K."/>
            <person name="Dooley E."/>
            <person name="Doricent M."/>
            <person name="Dorje P."/>
            <person name="Dorjee K."/>
            <person name="Dupes A."/>
            <person name="Elong R."/>
            <person name="Falk J."/>
            <person name="Farina A."/>
            <person name="Faro S."/>
            <person name="Ferguson D."/>
            <person name="Fisher S."/>
            <person name="Foley C.D."/>
            <person name="Franke A."/>
            <person name="Friedrich D."/>
            <person name="Gadbois L."/>
            <person name="Gearin G."/>
            <person name="Gearin C.R."/>
            <person name="Giannoukos G."/>
            <person name="Goode T."/>
            <person name="Graham J."/>
            <person name="Grandbois E."/>
            <person name="Grewal S."/>
            <person name="Gyaltsen K."/>
            <person name="Hafez N."/>
            <person name="Hagos B."/>
            <person name="Hall J."/>
            <person name="Henson C."/>
            <person name="Hollinger A."/>
            <person name="Honan T."/>
            <person name="Huard M.D."/>
            <person name="Hughes L."/>
            <person name="Hurhula B."/>
            <person name="Husby M.E."/>
            <person name="Kamat A."/>
            <person name="Kanga B."/>
            <person name="Kashin S."/>
            <person name="Khazanovich D."/>
            <person name="Kisner P."/>
            <person name="Lance K."/>
            <person name="Lara M."/>
            <person name="Lee W."/>
            <person name="Lennon N."/>
            <person name="Letendre F."/>
            <person name="LeVine R."/>
            <person name="Lipovsky A."/>
            <person name="Liu X."/>
            <person name="Liu J."/>
            <person name="Liu S."/>
            <person name="Lokyitsang T."/>
            <person name="Lokyitsang Y."/>
            <person name="Lubonja R."/>
            <person name="Lui A."/>
            <person name="MacDonald P."/>
            <person name="Magnisalis V."/>
            <person name="Maru K."/>
            <person name="Matthews C."/>
            <person name="McCusker W."/>
            <person name="McDonough S."/>
            <person name="Mehta T."/>
            <person name="Meldrim J."/>
            <person name="Meneus L."/>
            <person name="Mihai O."/>
            <person name="Mihalev A."/>
            <person name="Mihova T."/>
            <person name="Mittelman R."/>
            <person name="Mlenga V."/>
            <person name="Montmayeur A."/>
            <person name="Mulrain L."/>
            <person name="Navidi A."/>
            <person name="Naylor J."/>
            <person name="Negash T."/>
            <person name="Nguyen T."/>
            <person name="Nguyen N."/>
            <person name="Nicol R."/>
            <person name="Norbu C."/>
            <person name="Norbu N."/>
            <person name="Novod N."/>
            <person name="O'Neill B."/>
            <person name="Osman S."/>
            <person name="Markiewicz E."/>
            <person name="Oyono O.L."/>
            <person name="Patti C."/>
            <person name="Phunkhang P."/>
            <person name="Pierre F."/>
            <person name="Priest M."/>
            <person name="Raghuraman S."/>
            <person name="Rege F."/>
            <person name="Reyes R."/>
            <person name="Rise C."/>
            <person name="Rogov P."/>
            <person name="Ross K."/>
            <person name="Ryan E."/>
            <person name="Settipalli S."/>
            <person name="Shea T."/>
            <person name="Sherpa N."/>
            <person name="Shi L."/>
            <person name="Shih D."/>
            <person name="Sparrow T."/>
            <person name="Spaulding J."/>
            <person name="Stalker J."/>
            <person name="Stange-Thomann N."/>
            <person name="Stavropoulos S."/>
            <person name="Stone C."/>
            <person name="Strader C."/>
            <person name="Tesfaye S."/>
            <person name="Thomson T."/>
            <person name="Thoulutsang Y."/>
            <person name="Thoulutsang D."/>
            <person name="Topham K."/>
            <person name="Topping I."/>
            <person name="Tsamla T."/>
            <person name="Vassiliev H."/>
            <person name="Vo A."/>
            <person name="Wangchuk T."/>
            <person name="Wangdi T."/>
            <person name="Weiand M."/>
            <person name="Wilkinson J."/>
            <person name="Wilson A."/>
            <person name="Yadav S."/>
            <person name="Young G."/>
            <person name="Yu Q."/>
            <person name="Zembek L."/>
            <person name="Zhong D."/>
            <person name="Zimmer A."/>
            <person name="Zwirko Z."/>
            <person name="Jaffe D.B."/>
            <person name="Alvarez P."/>
            <person name="Brockman W."/>
            <person name="Butler J."/>
            <person name="Chin C."/>
            <person name="Gnerre S."/>
            <person name="Grabherr M."/>
            <person name="Kleber M."/>
            <person name="Mauceli E."/>
            <person name="MacCallum I."/>
        </authorList>
    </citation>
    <scope>NUCLEOTIDE SEQUENCE [LARGE SCALE GENOMIC DNA]</scope>
    <source>
        <strain evidence="3">Rob3c / Tucson 14021-0248.25</strain>
    </source>
</reference>
<accession>B4I6V6</accession>
<name>B4I6V6_DROSE</name>
<feature type="region of interest" description="Disordered" evidence="1">
    <location>
        <begin position="45"/>
        <end position="87"/>
    </location>
</feature>
<protein>
    <submittedName>
        <fullName evidence="2">GM22910</fullName>
    </submittedName>
</protein>
<evidence type="ECO:0000313" key="3">
    <source>
        <dbReference type="Proteomes" id="UP000001292"/>
    </source>
</evidence>
<dbReference type="Proteomes" id="UP000001292">
    <property type="component" value="Unassembled WGS sequence"/>
</dbReference>
<organism evidence="3">
    <name type="scientific">Drosophila sechellia</name>
    <name type="common">Fruit fly</name>
    <dbReference type="NCBI Taxonomy" id="7238"/>
    <lineage>
        <taxon>Eukaryota</taxon>
        <taxon>Metazoa</taxon>
        <taxon>Ecdysozoa</taxon>
        <taxon>Arthropoda</taxon>
        <taxon>Hexapoda</taxon>
        <taxon>Insecta</taxon>
        <taxon>Pterygota</taxon>
        <taxon>Neoptera</taxon>
        <taxon>Endopterygota</taxon>
        <taxon>Diptera</taxon>
        <taxon>Brachycera</taxon>
        <taxon>Muscomorpha</taxon>
        <taxon>Ephydroidea</taxon>
        <taxon>Drosophilidae</taxon>
        <taxon>Drosophila</taxon>
        <taxon>Sophophora</taxon>
    </lineage>
</organism>
<dbReference type="EMBL" id="CH480823">
    <property type="protein sequence ID" value="EDW56054.1"/>
    <property type="molecule type" value="Genomic_DNA"/>
</dbReference>
<keyword evidence="3" id="KW-1185">Reference proteome</keyword>
<dbReference type="HOGENOM" id="CLU_2485740_0_0_1"/>
<proteinExistence type="predicted"/>
<sequence>MESREEFFDPHRLMMLMANDNPDGLAYPPVEWVTAVAVAVALAVAPSGSPSGHPQDHQNTISSSRDVGPRSQAARQPTIHPAILANL</sequence>
<evidence type="ECO:0000256" key="1">
    <source>
        <dbReference type="SAM" id="MobiDB-lite"/>
    </source>
</evidence>
<feature type="compositionally biased region" description="Polar residues" evidence="1">
    <location>
        <begin position="48"/>
        <end position="65"/>
    </location>
</feature>
<dbReference type="AlphaFoldDB" id="B4I6V6"/>
<evidence type="ECO:0000313" key="2">
    <source>
        <dbReference type="EMBL" id="EDW56054.1"/>
    </source>
</evidence>
<gene>
    <name evidence="2" type="primary">Dsec\GM22910</name>
    <name evidence="2" type="ORF">Dsec_GM22910</name>
</gene>